<reference evidence="3 4" key="1">
    <citation type="submission" date="2024-08" db="EMBL/GenBank/DDBJ databases">
        <title>Two novel Cytobacillus novel species.</title>
        <authorList>
            <person name="Liu G."/>
        </authorList>
    </citation>
    <scope>NUCLEOTIDE SEQUENCE [LARGE SCALE GENOMIC DNA]</scope>
    <source>
        <strain evidence="3 4">FJAT-54145</strain>
    </source>
</reference>
<keyword evidence="4" id="KW-1185">Reference proteome</keyword>
<evidence type="ECO:0000259" key="2">
    <source>
        <dbReference type="PROSITE" id="PS51782"/>
    </source>
</evidence>
<dbReference type="InterPro" id="IPR018392">
    <property type="entry name" value="LysM"/>
</dbReference>
<proteinExistence type="predicted"/>
<evidence type="ECO:0000313" key="4">
    <source>
        <dbReference type="Proteomes" id="UP001601059"/>
    </source>
</evidence>
<dbReference type="CDD" id="cd00118">
    <property type="entry name" value="LysM"/>
    <property type="match status" value="3"/>
</dbReference>
<dbReference type="Proteomes" id="UP001601059">
    <property type="component" value="Unassembled WGS sequence"/>
</dbReference>
<dbReference type="RefSeq" id="WP_389359986.1">
    <property type="nucleotide sequence ID" value="NZ_JBIACK010000003.1"/>
</dbReference>
<dbReference type="Pfam" id="PF01476">
    <property type="entry name" value="LysM"/>
    <property type="match status" value="3"/>
</dbReference>
<feature type="domain" description="LysM" evidence="2">
    <location>
        <begin position="143"/>
        <end position="188"/>
    </location>
</feature>
<name>A0ABW6KCK0_9BACI</name>
<sequence>MKKATKLLAPTLALGMVFGASSFSANAETVTIESGDTLWGIAQEHNVTVDELMSMNSDLDPRAIPAGTEIQISESKNNDNENVVRHVIQPGNTLNDIAAIYEGVSVDDLYALNPDIDPYALVVGDEIVVVDYTRESTNDPNVVYHTVQPGNTFYNIASVYDGVTVNDLIEANPNVDIYSLTIGSEIVIPLE</sequence>
<feature type="signal peptide" evidence="1">
    <location>
        <begin position="1"/>
        <end position="27"/>
    </location>
</feature>
<keyword evidence="1" id="KW-0732">Signal</keyword>
<feature type="domain" description="LysM" evidence="2">
    <location>
        <begin position="84"/>
        <end position="129"/>
    </location>
</feature>
<comment type="caution">
    <text evidence="3">The sequence shown here is derived from an EMBL/GenBank/DDBJ whole genome shotgun (WGS) entry which is preliminary data.</text>
</comment>
<organism evidence="3 4">
    <name type="scientific">Cytobacillus spartinae</name>
    <dbReference type="NCBI Taxonomy" id="3299023"/>
    <lineage>
        <taxon>Bacteria</taxon>
        <taxon>Bacillati</taxon>
        <taxon>Bacillota</taxon>
        <taxon>Bacilli</taxon>
        <taxon>Bacillales</taxon>
        <taxon>Bacillaceae</taxon>
        <taxon>Cytobacillus</taxon>
    </lineage>
</organism>
<protein>
    <submittedName>
        <fullName evidence="3">LysM domain-containing protein</fullName>
    </submittedName>
</protein>
<dbReference type="SMART" id="SM00257">
    <property type="entry name" value="LysM"/>
    <property type="match status" value="3"/>
</dbReference>
<dbReference type="EMBL" id="JBIACK010000003">
    <property type="protein sequence ID" value="MFE8700620.1"/>
    <property type="molecule type" value="Genomic_DNA"/>
</dbReference>
<gene>
    <name evidence="3" type="ORF">ACFYKX_08350</name>
</gene>
<dbReference type="Gene3D" id="3.10.350.10">
    <property type="entry name" value="LysM domain"/>
    <property type="match status" value="3"/>
</dbReference>
<feature type="domain" description="LysM" evidence="2">
    <location>
        <begin position="28"/>
        <end position="72"/>
    </location>
</feature>
<evidence type="ECO:0000313" key="3">
    <source>
        <dbReference type="EMBL" id="MFE8700620.1"/>
    </source>
</evidence>
<dbReference type="PANTHER" id="PTHR33734">
    <property type="entry name" value="LYSM DOMAIN-CONTAINING GPI-ANCHORED PROTEIN 2"/>
    <property type="match status" value="1"/>
</dbReference>
<dbReference type="PROSITE" id="PS51782">
    <property type="entry name" value="LYSM"/>
    <property type="match status" value="3"/>
</dbReference>
<dbReference type="PANTHER" id="PTHR33734:SF22">
    <property type="entry name" value="MEMBRANE-BOUND LYTIC MUREIN TRANSGLYCOSYLASE D"/>
    <property type="match status" value="1"/>
</dbReference>
<dbReference type="SUPFAM" id="SSF54106">
    <property type="entry name" value="LysM domain"/>
    <property type="match status" value="3"/>
</dbReference>
<feature type="chain" id="PRO_5046205354" evidence="1">
    <location>
        <begin position="28"/>
        <end position="191"/>
    </location>
</feature>
<evidence type="ECO:0000256" key="1">
    <source>
        <dbReference type="SAM" id="SignalP"/>
    </source>
</evidence>
<accession>A0ABW6KCK0</accession>
<dbReference type="InterPro" id="IPR036779">
    <property type="entry name" value="LysM_dom_sf"/>
</dbReference>